<dbReference type="Gene3D" id="2.40.50.100">
    <property type="match status" value="1"/>
</dbReference>
<evidence type="ECO:0000256" key="2">
    <source>
        <dbReference type="ARBA" id="ARBA00022741"/>
    </source>
</evidence>
<accession>A0A0N8PMU6</accession>
<evidence type="ECO:0000313" key="6">
    <source>
        <dbReference type="Proteomes" id="UP000183104"/>
    </source>
</evidence>
<evidence type="ECO:0000259" key="4">
    <source>
        <dbReference type="PROSITE" id="PS50893"/>
    </source>
</evidence>
<dbReference type="PANTHER" id="PTHR43875">
    <property type="entry name" value="MALTODEXTRIN IMPORT ATP-BINDING PROTEIN MSMX"/>
    <property type="match status" value="1"/>
</dbReference>
<dbReference type="FunFam" id="3.40.50.300:FF:000042">
    <property type="entry name" value="Maltose/maltodextrin ABC transporter, ATP-binding protein"/>
    <property type="match status" value="1"/>
</dbReference>
<dbReference type="PROSITE" id="PS50893">
    <property type="entry name" value="ABC_TRANSPORTER_2"/>
    <property type="match status" value="1"/>
</dbReference>
<dbReference type="PANTHER" id="PTHR43875:SF1">
    <property type="entry name" value="OSMOPROTECTIVE COMPOUNDS UPTAKE ATP-BINDING PROTEIN GGTA"/>
    <property type="match status" value="1"/>
</dbReference>
<dbReference type="SUPFAM" id="SSF50331">
    <property type="entry name" value="MOP-like"/>
    <property type="match status" value="1"/>
</dbReference>
<evidence type="ECO:0000313" key="5">
    <source>
        <dbReference type="EMBL" id="SCX93074.1"/>
    </source>
</evidence>
<dbReference type="InterPro" id="IPR003439">
    <property type="entry name" value="ABC_transporter-like_ATP-bd"/>
</dbReference>
<dbReference type="Proteomes" id="UP000183104">
    <property type="component" value="Unassembled WGS sequence"/>
</dbReference>
<dbReference type="Pfam" id="PF17912">
    <property type="entry name" value="OB_MalK"/>
    <property type="match status" value="1"/>
</dbReference>
<dbReference type="InterPro" id="IPR040582">
    <property type="entry name" value="OB_MalK-like"/>
</dbReference>
<proteinExistence type="predicted"/>
<dbReference type="RefSeq" id="WP_054966722.1">
    <property type="nucleotide sequence ID" value="NZ_FMUN01000002.1"/>
</dbReference>
<dbReference type="GO" id="GO:0016887">
    <property type="term" value="F:ATP hydrolysis activity"/>
    <property type="evidence" value="ECO:0007669"/>
    <property type="project" value="InterPro"/>
</dbReference>
<dbReference type="PATRIC" id="fig|381306.5.peg.1046"/>
<dbReference type="InterPro" id="IPR008995">
    <property type="entry name" value="Mo/tungstate-bd_C_term_dom"/>
</dbReference>
<evidence type="ECO:0000256" key="3">
    <source>
        <dbReference type="ARBA" id="ARBA00022840"/>
    </source>
</evidence>
<dbReference type="GO" id="GO:0005524">
    <property type="term" value="F:ATP binding"/>
    <property type="evidence" value="ECO:0007669"/>
    <property type="project" value="UniProtKB-KW"/>
</dbReference>
<protein>
    <submittedName>
        <fullName evidence="5">Multiple sugar transport system ATP-binding protein</fullName>
    </submittedName>
</protein>
<evidence type="ECO:0000256" key="1">
    <source>
        <dbReference type="ARBA" id="ARBA00022448"/>
    </source>
</evidence>
<dbReference type="InterPro" id="IPR047641">
    <property type="entry name" value="ABC_transpr_MalK/UgpC-like"/>
</dbReference>
<keyword evidence="6" id="KW-1185">Reference proteome</keyword>
<dbReference type="InterPro" id="IPR012340">
    <property type="entry name" value="NA-bd_OB-fold"/>
</dbReference>
<reference evidence="6" key="1">
    <citation type="submission" date="2016-10" db="EMBL/GenBank/DDBJ databases">
        <authorList>
            <person name="Varghese N."/>
        </authorList>
    </citation>
    <scope>NUCLEOTIDE SEQUENCE [LARGE SCALE GENOMIC DNA]</scope>
    <source>
        <strain evidence="6">HL 19</strain>
    </source>
</reference>
<dbReference type="AlphaFoldDB" id="A0A0N8PMU6"/>
<dbReference type="PROSITE" id="PS00211">
    <property type="entry name" value="ABC_TRANSPORTER_1"/>
    <property type="match status" value="1"/>
</dbReference>
<dbReference type="SMART" id="SM00382">
    <property type="entry name" value="AAA"/>
    <property type="match status" value="1"/>
</dbReference>
<name>A0A0N8PMU6_9GAMM</name>
<sequence>MAAVALERVAKTFPDGTAAVRDLSLEVADGELVVLVGPSGCGKSTVLRLIAGLEAATGGTVRIGDRPVNDTGPGERDVAMVFQNYALYPHMTVRGNLEFPLRMRGLGRAERRRRAEEAARLLGITELLERRPKALSGGQRQRAAMGRALVREPAVFLMDEPLSNLDAKLRVRIRAEIAALQRRLGATTIYVTHDQAEAMTLGHRVAVLRDGVVQQMDAPDRLYAAPSNAFVAAFLGSPGMNLLRTRIHPEAGGWRAELGAQEVTLPVEVVPAALAGGGPQEVLLGVRPEGFVVPGGVEGGERLRLPVRMREFLGHEILLYLEPPVSTVDPESPDTAPPLVARLEKGAPQPGEVADLALDPGALHFFAPDGARLD</sequence>
<keyword evidence="1" id="KW-0813">Transport</keyword>
<dbReference type="EMBL" id="FMUN01000002">
    <property type="protein sequence ID" value="SCX93074.1"/>
    <property type="molecule type" value="Genomic_DNA"/>
</dbReference>
<gene>
    <name evidence="5" type="ORF">SAMN05661077_0749</name>
</gene>
<feature type="domain" description="ABC transporter" evidence="4">
    <location>
        <begin position="4"/>
        <end position="235"/>
    </location>
</feature>
<dbReference type="Gene3D" id="2.40.50.140">
    <property type="entry name" value="Nucleic acid-binding proteins"/>
    <property type="match status" value="1"/>
</dbReference>
<dbReference type="InterPro" id="IPR003593">
    <property type="entry name" value="AAA+_ATPase"/>
</dbReference>
<dbReference type="InterPro" id="IPR027417">
    <property type="entry name" value="P-loop_NTPase"/>
</dbReference>
<dbReference type="Gene3D" id="3.40.50.300">
    <property type="entry name" value="P-loop containing nucleotide triphosphate hydrolases"/>
    <property type="match status" value="1"/>
</dbReference>
<keyword evidence="2" id="KW-0547">Nucleotide-binding</keyword>
<dbReference type="InterPro" id="IPR017871">
    <property type="entry name" value="ABC_transporter-like_CS"/>
</dbReference>
<dbReference type="GO" id="GO:0055052">
    <property type="term" value="C:ATP-binding cassette (ABC) transporter complex, substrate-binding subunit-containing"/>
    <property type="evidence" value="ECO:0007669"/>
    <property type="project" value="TreeGrafter"/>
</dbReference>
<dbReference type="STRING" id="381306.AN478_11420"/>
<keyword evidence="3 5" id="KW-0067">ATP-binding</keyword>
<organism evidence="5 6">
    <name type="scientific">Thiohalorhabdus denitrificans</name>
    <dbReference type="NCBI Taxonomy" id="381306"/>
    <lineage>
        <taxon>Bacteria</taxon>
        <taxon>Pseudomonadati</taxon>
        <taxon>Pseudomonadota</taxon>
        <taxon>Gammaproteobacteria</taxon>
        <taxon>Thiohalorhabdales</taxon>
        <taxon>Thiohalorhabdaceae</taxon>
        <taxon>Thiohalorhabdus</taxon>
    </lineage>
</organism>
<dbReference type="OrthoDB" id="9802264at2"/>
<keyword evidence="5" id="KW-0762">Sugar transport</keyword>
<dbReference type="SUPFAM" id="SSF52540">
    <property type="entry name" value="P-loop containing nucleoside triphosphate hydrolases"/>
    <property type="match status" value="1"/>
</dbReference>
<dbReference type="Pfam" id="PF00005">
    <property type="entry name" value="ABC_tran"/>
    <property type="match status" value="1"/>
</dbReference>
<dbReference type="GO" id="GO:0140359">
    <property type="term" value="F:ABC-type transporter activity"/>
    <property type="evidence" value="ECO:0007669"/>
    <property type="project" value="UniProtKB-ARBA"/>
</dbReference>